<feature type="region of interest" description="Disordered" evidence="1">
    <location>
        <begin position="567"/>
        <end position="586"/>
    </location>
</feature>
<dbReference type="RefSeq" id="WP_070074311.1">
    <property type="nucleotide sequence ID" value="NZ_CP017449.1"/>
</dbReference>
<dbReference type="KEGG" id="aaeo:BJI67_16240"/>
<dbReference type="AlphaFoldDB" id="A0A1D8KCV1"/>
<dbReference type="InterPro" id="IPR025955">
    <property type="entry name" value="TraC/Conjuga_ATPase"/>
</dbReference>
<dbReference type="InterPro" id="IPR053155">
    <property type="entry name" value="F-pilin_assembly_TraC"/>
</dbReference>
<name>A0A1D8KCV1_9GAMM</name>
<dbReference type="PANTHER" id="PTHR38467">
    <property type="match status" value="1"/>
</dbReference>
<evidence type="ECO:0000313" key="4">
    <source>
        <dbReference type="Proteomes" id="UP000095342"/>
    </source>
</evidence>
<dbReference type="EMBL" id="CP017449">
    <property type="protein sequence ID" value="AOV18788.1"/>
    <property type="molecule type" value="Genomic_DNA"/>
</dbReference>
<keyword evidence="3" id="KW-0614">Plasmid</keyword>
<evidence type="ECO:0000259" key="2">
    <source>
        <dbReference type="Pfam" id="PF19044"/>
    </source>
</evidence>
<dbReference type="InterPro" id="IPR027417">
    <property type="entry name" value="P-loop_NTPase"/>
</dbReference>
<geneLocation type="plasmid" evidence="4">
    <name>papv6</name>
</geneLocation>
<dbReference type="Pfam" id="PF11130">
    <property type="entry name" value="TraC_F_IV"/>
    <property type="match status" value="1"/>
</dbReference>
<protein>
    <recommendedName>
        <fullName evidence="2">TraG P-loop domain-containing protein</fullName>
    </recommendedName>
</protein>
<organism evidence="3 4">
    <name type="scientific">Acidihalobacter aeolianus</name>
    <dbReference type="NCBI Taxonomy" id="2792603"/>
    <lineage>
        <taxon>Bacteria</taxon>
        <taxon>Pseudomonadati</taxon>
        <taxon>Pseudomonadota</taxon>
        <taxon>Gammaproteobacteria</taxon>
        <taxon>Chromatiales</taxon>
        <taxon>Ectothiorhodospiraceae</taxon>
        <taxon>Acidihalobacter</taxon>
    </lineage>
</organism>
<dbReference type="Gene3D" id="1.10.8.730">
    <property type="match status" value="1"/>
</dbReference>
<proteinExistence type="predicted"/>
<dbReference type="InterPro" id="IPR043964">
    <property type="entry name" value="P-loop_TraG"/>
</dbReference>
<reference evidence="3 4" key="1">
    <citation type="submission" date="2016-09" db="EMBL/GenBank/DDBJ databases">
        <title>Acidihalobacter prosperus V6 (DSM14174).</title>
        <authorList>
            <person name="Khaleque H.N."/>
            <person name="Ramsay J.P."/>
            <person name="Murphy R.J.T."/>
            <person name="Kaksonen A.H."/>
            <person name="Boxall N.J."/>
            <person name="Watkin E.L.J."/>
        </authorList>
    </citation>
    <scope>NUCLEOTIDE SEQUENCE [LARGE SCALE GENOMIC DNA]</scope>
    <source>
        <strain evidence="3 4">V6</strain>
        <plasmid evidence="4">papv6</plasmid>
    </source>
</reference>
<dbReference type="Pfam" id="PF19044">
    <property type="entry name" value="P-loop_TraG"/>
    <property type="match status" value="1"/>
</dbReference>
<gene>
    <name evidence="3" type="ORF">BJI67_16240</name>
</gene>
<dbReference type="Gene3D" id="3.40.50.300">
    <property type="entry name" value="P-loop containing nucleotide triphosphate hydrolases"/>
    <property type="match status" value="1"/>
</dbReference>
<sequence>MSGLSMMMRRLRRALDKRADFTSELPTSSLPVAAADALLERYSLLADFLPYKEFDKVRNVAYLDGKSGAAAVFGIAFSPFTIAGSDTESGIEELIKKAPTNSVLTFGQWCSTDFHHVMNSWAAARSNTNDPVLQSIAINRADHFKRCMYDVSLIPSEPLHPRSSRFMFFARIPFEGDHASDEDLKEFERLVQEYQSSAVGVFKSLGTSGVHLMKEDEWTRLLRQMLHPSISAEELDELKTSEMGFPEGVHESDTMIRVSRGAVNFRSGTTEKNVRVVPITVDVYPDELPLARMGQVAGDAFAQTSRISSPFWLYTNIQVPDPDKIKGKVQIAYGMVSKQCMSDSAWFKSMVPQVFERRDETDAFLKQLRDRHEAVRMYTGMNVYVHNDVADSEVEMALKIMRNAGFRASREPHITLPVFLASLPGIYNESIDQPNKGLRRASVVSSYNAACASIVQGDWQGNAPWNNKKAGRIEHCGIPYVSRRGELAFFDLFNSETGYNAFIAARTGSGKSVLGNELIADVLARDGISRVIDVGGSYEKVNKIFGGEVIRFRPDQPLSMNPYWGMDEDESADRVKPGDSEPVDDDDDLIAKAAVKKGTMLAEMLPLLRDITIAMAYPTSIPSDYTRMAVQDCIVSAFRRVGGEMGAKDVYEEMARHEDPRVQDVALQMKPYAVGHLAAWFNGEPEITFKNRFTILELEELNADLDLRGVVLQLVIQYIERDMYRSDRSIHKLCLLDEAWDLFSGSSSSGSSNSTKRFIETAFRRMRKYLASAVVIVQSLKDSAASPAAMAAYENSAWKIIMLQEDIAIKYAQENGLIPDQQYDIDMLKSIRRGSGFSEMGIVSQDGVNVVRFCLDPYSYYVYTSDASDNARLTALENEGLTVDEAVSALAHARITELMGGQS</sequence>
<evidence type="ECO:0000313" key="3">
    <source>
        <dbReference type="EMBL" id="AOV18788.1"/>
    </source>
</evidence>
<keyword evidence="4" id="KW-1185">Reference proteome</keyword>
<dbReference type="PANTHER" id="PTHR38467:SF1">
    <property type="entry name" value="CONJUGATIVE TRANSFER: ASSEMBLY"/>
    <property type="match status" value="1"/>
</dbReference>
<dbReference type="SUPFAM" id="SSF52540">
    <property type="entry name" value="P-loop containing nucleoside triphosphate hydrolases"/>
    <property type="match status" value="1"/>
</dbReference>
<evidence type="ECO:0000256" key="1">
    <source>
        <dbReference type="SAM" id="MobiDB-lite"/>
    </source>
</evidence>
<dbReference type="Proteomes" id="UP000095342">
    <property type="component" value="Plasmid pAPV6"/>
</dbReference>
<feature type="domain" description="TraG P-loop" evidence="2">
    <location>
        <begin position="498"/>
        <end position="892"/>
    </location>
</feature>
<accession>A0A1D8KCV1</accession>